<keyword evidence="17" id="KW-0946">Virion</keyword>
<dbReference type="PROSITE" id="PS50507">
    <property type="entry name" value="RDRP_SSRNA_POS"/>
    <property type="match status" value="1"/>
</dbReference>
<feature type="compositionally biased region" description="Basic and acidic residues" evidence="21">
    <location>
        <begin position="569"/>
        <end position="593"/>
    </location>
</feature>
<keyword evidence="19" id="KW-1035">Host cytoplasm</keyword>
<evidence type="ECO:0000256" key="16">
    <source>
        <dbReference type="ARBA" id="ARBA00022840"/>
    </source>
</evidence>
<dbReference type="InterPro" id="IPR001205">
    <property type="entry name" value="RNA-dir_pol_C"/>
</dbReference>
<feature type="region of interest" description="Disordered" evidence="21">
    <location>
        <begin position="553"/>
        <end position="655"/>
    </location>
</feature>
<keyword evidence="9" id="KW-0479">Metal-binding</keyword>
<protein>
    <submittedName>
        <fullName evidence="26">Polyprotein</fullName>
    </submittedName>
</protein>
<dbReference type="SUPFAM" id="SSF50494">
    <property type="entry name" value="Trypsin-like serine proteases"/>
    <property type="match status" value="1"/>
</dbReference>
<accession>A0AAT9TXE1</accession>
<keyword evidence="4" id="KW-0191">Covalent protein-RNA linkage</keyword>
<dbReference type="InterPro" id="IPR024387">
    <property type="entry name" value="Pept_C3G_Picornavir"/>
</dbReference>
<evidence type="ECO:0000256" key="18">
    <source>
        <dbReference type="ARBA" id="ARBA00022953"/>
    </source>
</evidence>
<evidence type="ECO:0000256" key="20">
    <source>
        <dbReference type="PROSITE-ProRule" id="PRU00042"/>
    </source>
</evidence>
<evidence type="ECO:0000256" key="3">
    <source>
        <dbReference type="ARBA" id="ARBA00022484"/>
    </source>
</evidence>
<feature type="region of interest" description="Disordered" evidence="21">
    <location>
        <begin position="458"/>
        <end position="493"/>
    </location>
</feature>
<evidence type="ECO:0000256" key="11">
    <source>
        <dbReference type="ARBA" id="ARBA00022741"/>
    </source>
</evidence>
<dbReference type="SUPFAM" id="SSF57667">
    <property type="entry name" value="beta-beta-alpha zinc fingers"/>
    <property type="match status" value="1"/>
</dbReference>
<evidence type="ECO:0000259" key="25">
    <source>
        <dbReference type="PROSITE" id="PS51874"/>
    </source>
</evidence>
<reference evidence="26" key="1">
    <citation type="journal article" date="2023" name="Nat. Commun.">
        <title>Virus diversity, wildlife-domestic animal circulation and potential zoonotic viruses of small mammals, pangolins and zoo animals.</title>
        <authorList>
            <person name="Cui X."/>
            <person name="Fan K."/>
            <person name="Liang X."/>
            <person name="Gong W."/>
            <person name="Chen W."/>
            <person name="He B."/>
            <person name="Chen X."/>
            <person name="Wang H."/>
            <person name="Wang X."/>
            <person name="Zhang P."/>
            <person name="Lu X."/>
            <person name="Chen R."/>
            <person name="Lin K."/>
            <person name="Liu J."/>
            <person name="Zhai J."/>
            <person name="Liu D.X."/>
            <person name="Shan F."/>
            <person name="Li Y."/>
            <person name="Chen R.A."/>
            <person name="Meng H."/>
            <person name="Li X."/>
            <person name="Mi S."/>
            <person name="Jiang J."/>
            <person name="Zhou N."/>
            <person name="Chen Z."/>
            <person name="Zou J.-J."/>
            <person name="Ge D."/>
            <person name="Yang Q."/>
            <person name="He K."/>
            <person name="Chen T."/>
            <person name="Wu Y.-J."/>
            <person name="Lu H."/>
            <person name="Irwin D.M."/>
            <person name="Shen X."/>
            <person name="Hu Y."/>
            <person name="Lu X."/>
            <person name="Ding C."/>
            <person name="Guan Y."/>
            <person name="Tu C."/>
            <person name="Shen Y."/>
        </authorList>
    </citation>
    <scope>NUCLEOTIDE SEQUENCE</scope>
    <source>
        <strain evidence="26">GD/L117.18e/2022</strain>
    </source>
</reference>
<keyword evidence="5" id="KW-0597">Phosphoprotein</keyword>
<keyword evidence="12 20" id="KW-0863">Zinc-finger</keyword>
<feature type="compositionally biased region" description="Low complexity" evidence="21">
    <location>
        <begin position="44"/>
        <end position="65"/>
    </location>
</feature>
<dbReference type="Pfam" id="PF00680">
    <property type="entry name" value="RdRP_1"/>
    <property type="match status" value="1"/>
</dbReference>
<evidence type="ECO:0000256" key="12">
    <source>
        <dbReference type="ARBA" id="ARBA00022771"/>
    </source>
</evidence>
<evidence type="ECO:0000256" key="7">
    <source>
        <dbReference type="ARBA" id="ARBA00022679"/>
    </source>
</evidence>
<dbReference type="InterPro" id="IPR043128">
    <property type="entry name" value="Rev_trsase/Diguanyl_cyclase"/>
</dbReference>
<evidence type="ECO:0000256" key="6">
    <source>
        <dbReference type="ARBA" id="ARBA00022670"/>
    </source>
</evidence>
<evidence type="ECO:0000256" key="5">
    <source>
        <dbReference type="ARBA" id="ARBA00022553"/>
    </source>
</evidence>
<feature type="compositionally biased region" description="Basic and acidic residues" evidence="21">
    <location>
        <begin position="71"/>
        <end position="111"/>
    </location>
</feature>
<dbReference type="PROSITE" id="PS00028">
    <property type="entry name" value="ZINC_FINGER_C2H2_1"/>
    <property type="match status" value="1"/>
</dbReference>
<keyword evidence="13" id="KW-0378">Hydrolase</keyword>
<dbReference type="InterPro" id="IPR014759">
    <property type="entry name" value="Helicase_SF3_ssRNA_vir"/>
</dbReference>
<evidence type="ECO:0000256" key="4">
    <source>
        <dbReference type="ARBA" id="ARBA00022520"/>
    </source>
</evidence>
<evidence type="ECO:0000256" key="2">
    <source>
        <dbReference type="ARBA" id="ARBA00004328"/>
    </source>
</evidence>
<feature type="domain" description="RdRp catalytic" evidence="23">
    <location>
        <begin position="2542"/>
        <end position="2680"/>
    </location>
</feature>
<dbReference type="PANTHER" id="PTHR24379:SF121">
    <property type="entry name" value="C2H2-TYPE DOMAIN-CONTAINING PROTEIN"/>
    <property type="match status" value="1"/>
</dbReference>
<dbReference type="Gene3D" id="3.30.160.60">
    <property type="entry name" value="Classic Zinc Finger"/>
    <property type="match status" value="1"/>
</dbReference>
<proteinExistence type="predicted"/>
<dbReference type="InterPro" id="IPR043504">
    <property type="entry name" value="Peptidase_S1_PA_chymotrypsin"/>
</dbReference>
<dbReference type="SMART" id="SM00355">
    <property type="entry name" value="ZnF_C2H2"/>
    <property type="match status" value="3"/>
</dbReference>
<evidence type="ECO:0000259" key="22">
    <source>
        <dbReference type="PROSITE" id="PS50157"/>
    </source>
</evidence>
<evidence type="ECO:0000256" key="17">
    <source>
        <dbReference type="ARBA" id="ARBA00022844"/>
    </source>
</evidence>
<dbReference type="CDD" id="cd22249">
    <property type="entry name" value="UDM1_RNF168_RNF169-like"/>
    <property type="match status" value="1"/>
</dbReference>
<dbReference type="GO" id="GO:0003724">
    <property type="term" value="F:RNA helicase activity"/>
    <property type="evidence" value="ECO:0007669"/>
    <property type="project" value="InterPro"/>
</dbReference>
<dbReference type="InterPro" id="IPR000605">
    <property type="entry name" value="Helicase_SF3_ssDNA/RNA_vir"/>
</dbReference>
<dbReference type="Gene3D" id="1.20.960.20">
    <property type="match status" value="1"/>
</dbReference>
<dbReference type="GO" id="GO:0008270">
    <property type="term" value="F:zinc ion binding"/>
    <property type="evidence" value="ECO:0007669"/>
    <property type="project" value="UniProtKB-KW"/>
</dbReference>
<dbReference type="Gene3D" id="3.30.70.270">
    <property type="match status" value="1"/>
</dbReference>
<comment type="subcellular location">
    <subcellularLocation>
        <location evidence="1">Host cytoplasm</location>
    </subcellularLocation>
    <subcellularLocation>
        <location evidence="2">Virion</location>
    </subcellularLocation>
</comment>
<keyword evidence="10" id="KW-0677">Repeat</keyword>
<dbReference type="GO" id="GO:0006508">
    <property type="term" value="P:proteolysis"/>
    <property type="evidence" value="ECO:0007669"/>
    <property type="project" value="UniProtKB-KW"/>
</dbReference>
<dbReference type="PANTHER" id="PTHR24379">
    <property type="entry name" value="KRAB AND ZINC FINGER DOMAIN-CONTAINING"/>
    <property type="match status" value="1"/>
</dbReference>
<evidence type="ECO:0000256" key="21">
    <source>
        <dbReference type="SAM" id="MobiDB-lite"/>
    </source>
</evidence>
<keyword evidence="18" id="KW-0693">Viral RNA replication</keyword>
<dbReference type="GO" id="GO:0004197">
    <property type="term" value="F:cysteine-type endopeptidase activity"/>
    <property type="evidence" value="ECO:0007669"/>
    <property type="project" value="InterPro"/>
</dbReference>
<keyword evidence="6" id="KW-0645">Protease</keyword>
<dbReference type="GO" id="GO:0003723">
    <property type="term" value="F:RNA binding"/>
    <property type="evidence" value="ECO:0007669"/>
    <property type="project" value="InterPro"/>
</dbReference>
<evidence type="ECO:0000259" key="23">
    <source>
        <dbReference type="PROSITE" id="PS50507"/>
    </source>
</evidence>
<dbReference type="GO" id="GO:0044423">
    <property type="term" value="C:virion component"/>
    <property type="evidence" value="ECO:0007669"/>
    <property type="project" value="UniProtKB-KW"/>
</dbReference>
<feature type="compositionally biased region" description="Low complexity" evidence="21">
    <location>
        <begin position="1"/>
        <end position="29"/>
    </location>
</feature>
<evidence type="ECO:0000256" key="14">
    <source>
        <dbReference type="ARBA" id="ARBA00022807"/>
    </source>
</evidence>
<keyword evidence="16" id="KW-0067">ATP-binding</keyword>
<keyword evidence="8" id="KW-0548">Nucleotidyltransferase</keyword>
<dbReference type="GO" id="GO:0030430">
    <property type="term" value="C:host cell cytoplasm"/>
    <property type="evidence" value="ECO:0007669"/>
    <property type="project" value="UniProtKB-SubCell"/>
</dbReference>
<evidence type="ECO:0000256" key="9">
    <source>
        <dbReference type="ARBA" id="ARBA00022723"/>
    </source>
</evidence>
<dbReference type="PROSITE" id="PS50157">
    <property type="entry name" value="ZINC_FINGER_C2H2_2"/>
    <property type="match status" value="1"/>
</dbReference>
<keyword evidence="11" id="KW-0547">Nucleotide-binding</keyword>
<organism evidence="26">
    <name type="scientific">Bat picornavirus 5</name>
    <dbReference type="NCBI Taxonomy" id="3038996"/>
    <lineage>
        <taxon>Viruses</taxon>
        <taxon>Riboviria</taxon>
        <taxon>Orthornavirae</taxon>
        <taxon>Pisuviricota</taxon>
        <taxon>Pisoniviricetes</taxon>
        <taxon>Picornavirales</taxon>
        <taxon>Picornaviridae</taxon>
    </lineage>
</organism>
<feature type="domain" description="SF3 helicase" evidence="24">
    <location>
        <begin position="1404"/>
        <end position="1580"/>
    </location>
</feature>
<feature type="region of interest" description="Disordered" evidence="21">
    <location>
        <begin position="44"/>
        <end position="126"/>
    </location>
</feature>
<dbReference type="InterPro" id="IPR009003">
    <property type="entry name" value="Peptidase_S1_PA"/>
</dbReference>
<evidence type="ECO:0000256" key="10">
    <source>
        <dbReference type="ARBA" id="ARBA00022737"/>
    </source>
</evidence>
<evidence type="ECO:0000313" key="26">
    <source>
        <dbReference type="EMBL" id="WFG77349.1"/>
    </source>
</evidence>
<keyword evidence="14" id="KW-0788">Thiol protease</keyword>
<evidence type="ECO:0000256" key="1">
    <source>
        <dbReference type="ARBA" id="ARBA00004192"/>
    </source>
</evidence>
<dbReference type="GO" id="GO:0003968">
    <property type="term" value="F:RNA-directed RNA polymerase activity"/>
    <property type="evidence" value="ECO:0007669"/>
    <property type="project" value="UniProtKB-KW"/>
</dbReference>
<dbReference type="GO" id="GO:0005524">
    <property type="term" value="F:ATP binding"/>
    <property type="evidence" value="ECO:0007669"/>
    <property type="project" value="UniProtKB-KW"/>
</dbReference>
<dbReference type="Gene3D" id="2.40.10.10">
    <property type="entry name" value="Trypsin-like serine proteases"/>
    <property type="match status" value="1"/>
</dbReference>
<dbReference type="InterPro" id="IPR043502">
    <property type="entry name" value="DNA/RNA_pol_sf"/>
</dbReference>
<keyword evidence="7" id="KW-0808">Transferase</keyword>
<dbReference type="Pfam" id="PF12381">
    <property type="entry name" value="Peptidase_C3G"/>
    <property type="match status" value="1"/>
</dbReference>
<dbReference type="GO" id="GO:0006351">
    <property type="term" value="P:DNA-templated transcription"/>
    <property type="evidence" value="ECO:0007669"/>
    <property type="project" value="InterPro"/>
</dbReference>
<dbReference type="Pfam" id="PF00910">
    <property type="entry name" value="RNA_helicase"/>
    <property type="match status" value="1"/>
</dbReference>
<dbReference type="PROSITE" id="PS51218">
    <property type="entry name" value="SF3_HELICASE_2"/>
    <property type="match status" value="1"/>
</dbReference>
<feature type="compositionally biased region" description="Basic and acidic residues" evidence="21">
    <location>
        <begin position="466"/>
        <end position="493"/>
    </location>
</feature>
<evidence type="ECO:0000259" key="24">
    <source>
        <dbReference type="PROSITE" id="PS51218"/>
    </source>
</evidence>
<feature type="domain" description="C2H2-type" evidence="22">
    <location>
        <begin position="1059"/>
        <end position="1086"/>
    </location>
</feature>
<dbReference type="InterPro" id="IPR013087">
    <property type="entry name" value="Znf_C2H2_type"/>
</dbReference>
<name>A0AAT9TXE1_9PICO</name>
<keyword evidence="3" id="KW-0696">RNA-directed RNA polymerase</keyword>
<feature type="domain" description="Peptidase C3" evidence="25">
    <location>
        <begin position="2054"/>
        <end position="2261"/>
    </location>
</feature>
<keyword evidence="15" id="KW-0862">Zinc</keyword>
<dbReference type="EMBL" id="OQ363752">
    <property type="protein sequence ID" value="WFG77349.1"/>
    <property type="molecule type" value="Genomic_RNA"/>
</dbReference>
<evidence type="ECO:0000256" key="8">
    <source>
        <dbReference type="ARBA" id="ARBA00022695"/>
    </source>
</evidence>
<dbReference type="InterPro" id="IPR036236">
    <property type="entry name" value="Znf_C2H2_sf"/>
</dbReference>
<evidence type="ECO:0000256" key="15">
    <source>
        <dbReference type="ARBA" id="ARBA00022833"/>
    </source>
</evidence>
<dbReference type="SUPFAM" id="SSF56672">
    <property type="entry name" value="DNA/RNA polymerases"/>
    <property type="match status" value="1"/>
</dbReference>
<feature type="region of interest" description="Disordered" evidence="21">
    <location>
        <begin position="1"/>
        <end position="30"/>
    </location>
</feature>
<evidence type="ECO:0000256" key="13">
    <source>
        <dbReference type="ARBA" id="ARBA00022801"/>
    </source>
</evidence>
<sequence>MQNNDNINNNIDNINMNENDNQNINNNNISELPSVSQDIANDNQNVHNVNNYSNDNNNLNNNEPNLILSDSKLENNQKENSEDKESNSESDLKTIKEQGKDSQEQKPADKRISKKSSVENLNKEIRKKLNIPTKGEVDQKRKPDFEKMTEDEIVAFIYEKSDKKYPMYRLNFKGTTMEKEELEYCISYRRLATAMENLFADAEGLPEIRAQELQNKAIAVRADIKRLKMRYDGKMKSLQGFKKDFLQPLLIGDFINYKTMEPTRAWQIYDSLKLEKIPEDKRDEFYKNRVQLRREMDYYMDLRPLAGPWKRFCEAHLEELYGKSKDEVCRSPWPWHCRRFKVGVYWYFIPPWDLTPIERAKKLVPDARFPGLPLVDQRGRRVEFDKNGKPVPMDKSYFGIFADSDLILAMSPWSEEACYLWTNKARYNYREWVNDAGADSKEWTPLWLKPAPGSYTPKQSLPKVQSDFHEDKREEKIENVLSKDDDSSKSEEIGKLKEKVISTSEIVDDKDKHQYRIVTTVLSDDSTTSTETKDSIKSEIEEARIQKLREKRKARQEKQKAKKKMALKTQKETKEIENQARKEDVKKEVKFEDNLPGDQSNDEISISEPPPKKFSSITFIGTKEGSKRVSSKTNSSDVRISPIKEESEDEIKEEQSLDLLTNPTDSVTLPTDVLSDPFPCMIVVDDYKCESDCNLKSGESSGLANNCFFDSMRQLIGIVDDPQSIREKMRRYAEGLTQKEYPSLQDDLMFETEDLNIAAHYFLREICLHVENNPKHHYLVIPTVDFNCERVHIKLYNSHYVPLWGEEHFTQLLAKQYFKQIEDESSERNLCSDISKSLLVQEVKKRFSEKVYLEGFGKITPIEDWDLIILPSQVGDTIPLLFDPKYTKNKPFDQIIGEYSLYHFLRTHTARRMYKRCRQHFHFSEWLFKIIFPGNLKGSGQLRSKRHCPYNCKWFFQDCKWHEGFISDALIERRRAFKHSFAQEQNNSNFWISLTALVNDPYFQQRQIYGGFARIKPMPADLPKAEDDKRYNCLVCKYTAYSQSHLACHMEKDHVSKIYACQECDKAFESKTDLNFHSLDHEREEQMVSTDTEQEELYYTCEKCSKCFRGSIQYNSHYEACKAKGKNKEKIEAEKAMVASSLYEMLSSQITNIMEGVAERWRERKTILSKLSRCLINISMAIVNLIMNPTVFVGMTTVVTICNEIRSEVESFDERLLECLRTSLTNVINKRVLPTSQATPTREEDQTVAEESLTMSFFEIIRSLLRFGKVDAMLLKARQMRIEMAIRSLGNIRDVGLWFISWIAKLWYLAQIYFYGAAAEDYSELADTLGISKVSDWMRDVDSFEMQKLSTGKLQSFSAQVASDSEMQANLYELRSKGLVFERGLTKIATSETRALLNLVSKYNQRISRWVSAVEASLANSKPKHSPLVIYLHGGAGVGKSLAIDHLSAALFSARGEIYDPIVDKFQKNRSEEFWDGYHGQKVVLFDDFLQTKDPNTNVVEVGTFIDLASRNPCHLKMANCQSKSGVYFTTPVIFLTSNVEPTPEILGDHIQSFPAFCRRIDLEVEVRSTKSFSSENFDKEAYGFLVRKWQSSDFNSNGGSFVLICKQQLNWNQFVEYLIKTWAVKERKEVKLDNLSDSVNGAGDYYKKIFDEIYNYKTPQAQSGCDEIPDPFEELKGEFTDEGPKEDEDSQMLREFRKCMVQGCNHVFFGDPQDRMTSFLVHNINLAMSDDAVGMAHRMQATKVRSLVPTPSRFVTTIKLLPKELSDRIEKIRTVFDEPTCYGSPWTLDVINDAGWTDGVDLVSGHILQDSRFKKKRWFSNWNWPWAGVPEKIKYGVNACEVAFSRMADAAVETKNIIRDAVSSWEKARQKIVKMFYVGALIAAIGTALAFLVQWLKKIPILDIFRAAKGKPQQSNHVEVENSEDEIYIESRGLSGSDMTNARRKKKKIIRVEGDKEVTIVSPVLPKSSKISFRLPRPGEDIQLYVSSKGRVVTLTDLEGQEYTYTQDDWKIDPAELGSHIEKFLIRDESKLDRIQLVQNINDRGPRMEASRDQVASQAINLATSNMAIVRNPETGRKVAGIYLCDRMLMVPQHILAGSPNPSKTILRVTTNRYANLEVDLSKCWNLVDSSKDIMIIDVGDKIPKYSSIVGKFIKATDTDWDEVEGYLIVPKVDGVNENITHTCEKQLKHIVALDSQSYHAGNETITIRKAISYEGDTVAGECGSLIVRFDPRKNQKFLGIHVAGETGVGYGSLISQEYLNKLLVKKVEAQSGVEVYPCGDLIDQKVFDISPLPRVSLYGRVLKSEAPSAPRMSKITKSPLYGMLMNSKTRPAHLKPFKDNDGNIIDPLKKALGKLECNQIILPEEVVKVCAESMRMKYSSFSINRDLGSKGLLTEDQAVNGIEGDKWIRPLNMHTSPGYPYVLAGGKDTYLLGEEKKEMSDILKKQYFRREEEALHGRVVQAVIVDCLKDERLPNAKVDIGKTRIFSNCPLDLNILMRKYFLKFLAHMMDHHIDGESSVGLNVHSSDWECLYKRLKAKGHHWIAGDYEAWDKRTPYQLAKALLPIVEDFYKHFDDYKPEHAVLRETLIDQVFTCTRLAIGEEPVLYRVHQSMPSGIPLTAVYNSIINALLFRVIYTLLAMEQGYTITKAVNSYDNMVGFAAYGDDHIVRVSQMVFSWFNMRSIARKMREFGISYTAPDKSDNMPEEMSDESLTYLKRHFREQSGRVDAPLPIDNVIDILSWVHAKDKIETVEATKMAVQSVFLELTHHSEMVFNQWYHDILVACAKKGINIPVCLYRDALKMRLESEIDLTCVDF</sequence>
<evidence type="ECO:0000256" key="19">
    <source>
        <dbReference type="ARBA" id="ARBA00023200"/>
    </source>
</evidence>
<dbReference type="InterPro" id="IPR044067">
    <property type="entry name" value="PCV_3C_PRO"/>
</dbReference>
<dbReference type="PROSITE" id="PS51874">
    <property type="entry name" value="PCV_3C_PRO"/>
    <property type="match status" value="1"/>
</dbReference>
<dbReference type="InterPro" id="IPR007094">
    <property type="entry name" value="RNA-dir_pol_PSvirus"/>
</dbReference>
<dbReference type="GO" id="GO:0039694">
    <property type="term" value="P:viral RNA genome replication"/>
    <property type="evidence" value="ECO:0007669"/>
    <property type="project" value="InterPro"/>
</dbReference>
<feature type="compositionally biased region" description="Basic residues" evidence="21">
    <location>
        <begin position="553"/>
        <end position="566"/>
    </location>
</feature>